<feature type="domain" description="C2" evidence="4">
    <location>
        <begin position="9"/>
        <end position="136"/>
    </location>
</feature>
<dbReference type="Pfam" id="PF07002">
    <property type="entry name" value="Copine"/>
    <property type="match status" value="1"/>
</dbReference>
<dbReference type="PANTHER" id="PTHR10857">
    <property type="entry name" value="COPINE"/>
    <property type="match status" value="1"/>
</dbReference>
<dbReference type="InterPro" id="IPR010734">
    <property type="entry name" value="Copine_C"/>
</dbReference>
<evidence type="ECO:0000256" key="3">
    <source>
        <dbReference type="SAM" id="MobiDB-lite"/>
    </source>
</evidence>
<dbReference type="GO" id="GO:0005544">
    <property type="term" value="F:calcium-dependent phospholipid binding"/>
    <property type="evidence" value="ECO:0007669"/>
    <property type="project" value="InterPro"/>
</dbReference>
<dbReference type="PROSITE" id="PS50004">
    <property type="entry name" value="C2"/>
    <property type="match status" value="1"/>
</dbReference>
<dbReference type="InterPro" id="IPR000008">
    <property type="entry name" value="C2_dom"/>
</dbReference>
<feature type="region of interest" description="Disordered" evidence="3">
    <location>
        <begin position="1"/>
        <end position="20"/>
    </location>
</feature>
<evidence type="ECO:0000259" key="4">
    <source>
        <dbReference type="PROSITE" id="PS50004"/>
    </source>
</evidence>
<comment type="similarity">
    <text evidence="1">Belongs to the copine family.</text>
</comment>
<dbReference type="Pfam" id="PF00168">
    <property type="entry name" value="C2"/>
    <property type="match status" value="2"/>
</dbReference>
<proteinExistence type="inferred from homology"/>
<dbReference type="InterPro" id="IPR035892">
    <property type="entry name" value="C2_domain_sf"/>
</dbReference>
<dbReference type="EMBL" id="GGYP01003645">
    <property type="protein sequence ID" value="MDE48416.1"/>
    <property type="molecule type" value="Transcribed_RNA"/>
</dbReference>
<dbReference type="InterPro" id="IPR045052">
    <property type="entry name" value="Copine"/>
</dbReference>
<evidence type="ECO:0000313" key="5">
    <source>
        <dbReference type="EMBL" id="MDE48416.1"/>
    </source>
</evidence>
<dbReference type="AlphaFoldDB" id="A0A6G1SD13"/>
<sequence length="569" mass="63498">MSSHHHYSAPTEVDLQQQQQQAAEQTTSLVELSISCKDLPDCDIVTKSDPQVIVYMLDLSGKDKQCEIGRTEVIQDNLNPKFAKKILLQYHFEQIQHLRFEVFDIDPVGGNDFLGGLNTTLADIVAARSSTFKQPLVGGPRKRPGFLVVDVEELTSCKQVATFDLSATDLPSSFCGLLAPTSSVYIYRSNENGTLTIVYRSPSVRRDCNPKYRTFTQKLVTLCNGDLDRNIRFELMDQNLNMERQLGFFETTINSLKSGGRQQQTQVFDLLNQKSSNRSAQPSESKIALSNFKIINQATFLDYIRAGAQIHFVIAIDFTASNGDPNYPDSLHYLDPMGRKMNPYEQALLSVGNIIKPYDTQGLFAGFGFGAKLLGPNRPPSHFFPLNGNEQHPYVTSIDDLLIAYRSKLKNVILSGPTNFAPCIAHCNNIANQYENGDHYFVLLIVTDGIISDMMQTKRAIVEASKSPMSIIICGVGDADFSAMDELDSDDVVMRVDGKSAERDIVQFVPMNKFTPQSYGPSARASSYKTNSLELQRLLAEEVLREIPDQLTGYMLSHGFHPELTYTTD</sequence>
<dbReference type="SUPFAM" id="SSF49562">
    <property type="entry name" value="C2 domain (Calcium/lipid-binding domain, CaLB)"/>
    <property type="match status" value="2"/>
</dbReference>
<evidence type="ECO:0000256" key="1">
    <source>
        <dbReference type="ARBA" id="ARBA00009048"/>
    </source>
</evidence>
<keyword evidence="2" id="KW-0677">Repeat</keyword>
<dbReference type="Gene3D" id="2.60.40.150">
    <property type="entry name" value="C2 domain"/>
    <property type="match status" value="1"/>
</dbReference>
<dbReference type="GO" id="GO:0005886">
    <property type="term" value="C:plasma membrane"/>
    <property type="evidence" value="ECO:0007669"/>
    <property type="project" value="TreeGrafter"/>
</dbReference>
<dbReference type="GO" id="GO:0071277">
    <property type="term" value="P:cellular response to calcium ion"/>
    <property type="evidence" value="ECO:0007669"/>
    <property type="project" value="TreeGrafter"/>
</dbReference>
<reference evidence="5" key="1">
    <citation type="submission" date="2018-10" db="EMBL/GenBank/DDBJ databases">
        <title>Transcriptome assembly of Aceria tosichella (Wheat curl mite) Type 2.</title>
        <authorList>
            <person name="Scully E.D."/>
            <person name="Geib S.M."/>
            <person name="Palmer N.A."/>
            <person name="Gupta A.K."/>
            <person name="Sarath G."/>
            <person name="Tatineni S."/>
        </authorList>
    </citation>
    <scope>NUCLEOTIDE SEQUENCE</scope>
    <source>
        <strain evidence="5">LincolnNE</strain>
    </source>
</reference>
<evidence type="ECO:0000256" key="2">
    <source>
        <dbReference type="ARBA" id="ARBA00022737"/>
    </source>
</evidence>
<dbReference type="PANTHER" id="PTHR10857:SF106">
    <property type="entry name" value="C2 DOMAIN-CONTAINING PROTEIN"/>
    <property type="match status" value="1"/>
</dbReference>
<dbReference type="InterPro" id="IPR002035">
    <property type="entry name" value="VWF_A"/>
</dbReference>
<dbReference type="SUPFAM" id="SSF53300">
    <property type="entry name" value="vWA-like"/>
    <property type="match status" value="1"/>
</dbReference>
<protein>
    <submittedName>
        <fullName evidence="5">Copine-8</fullName>
    </submittedName>
</protein>
<dbReference type="GO" id="GO:0032991">
    <property type="term" value="C:protein-containing complex"/>
    <property type="evidence" value="ECO:0007669"/>
    <property type="project" value="UniProtKB-ARBA"/>
</dbReference>
<name>A0A6G1SD13_9ACAR</name>
<dbReference type="CDD" id="cd04048">
    <property type="entry name" value="C2A_Copine"/>
    <property type="match status" value="1"/>
</dbReference>
<accession>A0A6G1SD13</accession>
<gene>
    <name evidence="5" type="primary">CPNE8</name>
    <name evidence="5" type="ORF">g.7340</name>
</gene>
<dbReference type="CDD" id="cd04047">
    <property type="entry name" value="C2B_Copine"/>
    <property type="match status" value="1"/>
</dbReference>
<dbReference type="SMART" id="SM00239">
    <property type="entry name" value="C2"/>
    <property type="match status" value="2"/>
</dbReference>
<dbReference type="SMART" id="SM00327">
    <property type="entry name" value="VWA"/>
    <property type="match status" value="1"/>
</dbReference>
<organism evidence="5">
    <name type="scientific">Aceria tosichella</name>
    <name type="common">wheat curl mite</name>
    <dbReference type="NCBI Taxonomy" id="561515"/>
    <lineage>
        <taxon>Eukaryota</taxon>
        <taxon>Metazoa</taxon>
        <taxon>Ecdysozoa</taxon>
        <taxon>Arthropoda</taxon>
        <taxon>Chelicerata</taxon>
        <taxon>Arachnida</taxon>
        <taxon>Acari</taxon>
        <taxon>Acariformes</taxon>
        <taxon>Trombidiformes</taxon>
        <taxon>Prostigmata</taxon>
        <taxon>Eupodina</taxon>
        <taxon>Eriophyoidea</taxon>
        <taxon>Eriophyidae</taxon>
        <taxon>Eriophyinae</taxon>
        <taxon>Aceriini</taxon>
        <taxon>Aceria</taxon>
    </lineage>
</organism>
<dbReference type="InterPro" id="IPR037768">
    <property type="entry name" value="C2B_Copine"/>
</dbReference>
<dbReference type="InterPro" id="IPR036465">
    <property type="entry name" value="vWFA_dom_sf"/>
</dbReference>